<organism evidence="1 2">
    <name type="scientific">Paenibacillus algicola</name>
    <dbReference type="NCBI Taxonomy" id="2565926"/>
    <lineage>
        <taxon>Bacteria</taxon>
        <taxon>Bacillati</taxon>
        <taxon>Bacillota</taxon>
        <taxon>Bacilli</taxon>
        <taxon>Bacillales</taxon>
        <taxon>Paenibacillaceae</taxon>
        <taxon>Paenibacillus</taxon>
    </lineage>
</organism>
<dbReference type="Proteomes" id="UP000300879">
    <property type="component" value="Chromosome"/>
</dbReference>
<dbReference type="AlphaFoldDB" id="A0A4P8XQ16"/>
<reference evidence="1 2" key="1">
    <citation type="submission" date="2019-05" db="EMBL/GenBank/DDBJ databases">
        <authorList>
            <person name="Chen C."/>
        </authorList>
    </citation>
    <scope>NUCLEOTIDE SEQUENCE [LARGE SCALE GENOMIC DNA]</scope>
    <source>
        <strain evidence="1 2">HB172198</strain>
    </source>
</reference>
<protein>
    <submittedName>
        <fullName evidence="1">Uncharacterized protein</fullName>
    </submittedName>
</protein>
<name>A0A4P8XQ16_9BACL</name>
<dbReference type="EMBL" id="CP040396">
    <property type="protein sequence ID" value="QCT04385.1"/>
    <property type="molecule type" value="Genomic_DNA"/>
</dbReference>
<evidence type="ECO:0000313" key="2">
    <source>
        <dbReference type="Proteomes" id="UP000300879"/>
    </source>
</evidence>
<gene>
    <name evidence="1" type="ORF">E6C60_3677</name>
</gene>
<sequence>MSNQIVLWDSPNGADLPANVSSIIDITGYVNMHMLSKKEVAKIQAAFTSELYDMAVEYTWNRTINILRQKVLSFGREFVLEMLGRAEDSPGDQDDFLSEVDIINLSADLGLINKTAKMLFINSSELIRHFLDRNTEDELDITQAMATIKACVKYVLAMTDDQHQIHFTNFRDILKRELLTEDNEVYRTLLTSPYFYKRTTVRTLLNLSKTQKGAEQEIVFANMVSIIPTIWEDLLSDDRYPVGSAYSEATNEGNTALVKALKSVLLKTKGFDYVPESLRSNTFIEAANNLLSKHFGMNNFYNEPAAAKNLQSLGSSIPVPALGKCITASLACKLGNVYGTAWSAQDAIDQILNTLTPDRWEYYLNSVLPGDEVIIFKLKQSSDIVERWVSVVKTYKLHEKNIKNGLINKLLIASERGQKGSVKAAADEIYNTIR</sequence>
<dbReference type="KEGG" id="palo:E6C60_3677"/>
<dbReference type="RefSeq" id="WP_138227104.1">
    <property type="nucleotide sequence ID" value="NZ_CP040396.1"/>
</dbReference>
<proteinExistence type="predicted"/>
<dbReference type="OrthoDB" id="1102561at2"/>
<evidence type="ECO:0000313" key="1">
    <source>
        <dbReference type="EMBL" id="QCT04385.1"/>
    </source>
</evidence>
<keyword evidence="2" id="KW-1185">Reference proteome</keyword>
<accession>A0A4P8XQ16</accession>